<organism evidence="1 2">
    <name type="scientific">Litorilinea aerophila</name>
    <dbReference type="NCBI Taxonomy" id="1204385"/>
    <lineage>
        <taxon>Bacteria</taxon>
        <taxon>Bacillati</taxon>
        <taxon>Chloroflexota</taxon>
        <taxon>Caldilineae</taxon>
        <taxon>Caldilineales</taxon>
        <taxon>Caldilineaceae</taxon>
        <taxon>Litorilinea</taxon>
    </lineage>
</organism>
<name>A0A540VD47_9CHLR</name>
<reference evidence="1 2" key="1">
    <citation type="submission" date="2019-06" db="EMBL/GenBank/DDBJ databases">
        <title>Genome sequence of Litorilinea aerophila BAA-2444.</title>
        <authorList>
            <person name="Maclea K.S."/>
            <person name="Maurais E.G."/>
            <person name="Iannazzi L.C."/>
        </authorList>
    </citation>
    <scope>NUCLEOTIDE SEQUENCE [LARGE SCALE GENOMIC DNA]</scope>
    <source>
        <strain evidence="1 2">ATCC BAA-2444</strain>
    </source>
</reference>
<dbReference type="InParanoid" id="A0A540VD47"/>
<dbReference type="EMBL" id="VIGC01000022">
    <property type="protein sequence ID" value="TQE94612.1"/>
    <property type="molecule type" value="Genomic_DNA"/>
</dbReference>
<accession>A0A540VD47</accession>
<proteinExistence type="predicted"/>
<evidence type="ECO:0000313" key="2">
    <source>
        <dbReference type="Proteomes" id="UP000317371"/>
    </source>
</evidence>
<sequence length="71" mass="8512">MSRVIKAFDSVEALGRRFDSEVFRDISDGTLFVYDRMHNTWYQYRWTPGHREIRFVEALQGELPIVTQIYP</sequence>
<evidence type="ECO:0000313" key="1">
    <source>
        <dbReference type="EMBL" id="TQE94612.1"/>
    </source>
</evidence>
<dbReference type="AlphaFoldDB" id="A0A540VD47"/>
<protein>
    <submittedName>
        <fullName evidence="1">Uncharacterized protein</fullName>
    </submittedName>
</protein>
<gene>
    <name evidence="1" type="ORF">FKZ61_16150</name>
</gene>
<comment type="caution">
    <text evidence="1">The sequence shown here is derived from an EMBL/GenBank/DDBJ whole genome shotgun (WGS) entry which is preliminary data.</text>
</comment>
<dbReference type="Proteomes" id="UP000317371">
    <property type="component" value="Unassembled WGS sequence"/>
</dbReference>
<dbReference type="RefSeq" id="WP_141611183.1">
    <property type="nucleotide sequence ID" value="NZ_VIGC02000022.1"/>
</dbReference>
<keyword evidence="2" id="KW-1185">Reference proteome</keyword>